<gene>
    <name evidence="11" type="ordered locus">Thal_1472</name>
</gene>
<keyword evidence="12" id="KW-1185">Reference proteome</keyword>
<dbReference type="AlphaFoldDB" id="D3SMX1"/>
<dbReference type="RefSeq" id="WP_012992507.1">
    <property type="nucleotide sequence ID" value="NC_013894.1"/>
</dbReference>
<evidence type="ECO:0000256" key="4">
    <source>
        <dbReference type="ARBA" id="ARBA00022679"/>
    </source>
</evidence>
<dbReference type="GO" id="GO:0005886">
    <property type="term" value="C:plasma membrane"/>
    <property type="evidence" value="ECO:0007669"/>
    <property type="project" value="UniProtKB-SubCell"/>
</dbReference>
<keyword evidence="9" id="KW-1003">Cell membrane</keyword>
<accession>D3SMX1</accession>
<feature type="active site" description="Proton acceptor" evidence="7">
    <location>
        <position position="19"/>
    </location>
</feature>
<dbReference type="KEGG" id="tal:Thal_1472"/>
<keyword evidence="4 9" id="KW-0808">Transferase</keyword>
<dbReference type="GO" id="GO:0043842">
    <property type="term" value="F:Kdo transferase activity"/>
    <property type="evidence" value="ECO:0007669"/>
    <property type="project" value="UniProtKB-EC"/>
</dbReference>
<evidence type="ECO:0000313" key="12">
    <source>
        <dbReference type="Proteomes" id="UP000002043"/>
    </source>
</evidence>
<dbReference type="SUPFAM" id="SSF53756">
    <property type="entry name" value="UDP-Glycosyltransferase/glycogen phosphorylase"/>
    <property type="match status" value="1"/>
</dbReference>
<dbReference type="GO" id="GO:0009245">
    <property type="term" value="P:lipid A biosynthetic process"/>
    <property type="evidence" value="ECO:0007669"/>
    <property type="project" value="TreeGrafter"/>
</dbReference>
<protein>
    <recommendedName>
        <fullName evidence="3 9">3-deoxy-D-manno-octulosonic acid transferase</fullName>
        <shortName evidence="9">Kdo transferase</shortName>
        <ecNumber evidence="2 9">2.4.99.12</ecNumber>
    </recommendedName>
    <alternativeName>
        <fullName evidence="5 9">Lipid IV(A) 3-deoxy-D-manno-octulosonic acid transferase</fullName>
    </alternativeName>
</protein>
<keyword evidence="9" id="KW-0448">Lipopolysaccharide biosynthesis</keyword>
<dbReference type="Gene3D" id="3.40.50.11720">
    <property type="entry name" value="3-Deoxy-D-manno-octulosonic-acid transferase, N-terminal domain"/>
    <property type="match status" value="1"/>
</dbReference>
<dbReference type="Pfam" id="PF04413">
    <property type="entry name" value="Glycos_transf_N"/>
    <property type="match status" value="1"/>
</dbReference>
<dbReference type="EMBL" id="CP001931">
    <property type="protein sequence ID" value="ADC90101.1"/>
    <property type="molecule type" value="Genomic_DNA"/>
</dbReference>
<comment type="function">
    <text evidence="9">Involved in lipopolysaccharide (LPS) biosynthesis. Catalyzes the transfer of 3-deoxy-D-manno-octulosonate (Kdo) residue(s) from CMP-Kdo to lipid IV(A), the tetraacyldisaccharide-1,4'-bisphosphate precursor of lipid A.</text>
</comment>
<feature type="domain" description="3-deoxy-D-manno-octulosonic-acid transferase N-terminal" evidence="10">
    <location>
        <begin position="7"/>
        <end position="150"/>
    </location>
</feature>
<evidence type="ECO:0000313" key="11">
    <source>
        <dbReference type="EMBL" id="ADC90101.1"/>
    </source>
</evidence>
<evidence type="ECO:0000256" key="1">
    <source>
        <dbReference type="ARBA" id="ARBA00004713"/>
    </source>
</evidence>
<dbReference type="EC" id="2.4.99.12" evidence="2 9"/>
<dbReference type="Gene3D" id="3.40.50.2000">
    <property type="entry name" value="Glycogen Phosphorylase B"/>
    <property type="match status" value="1"/>
</dbReference>
<feature type="site" description="Transition state stabilizer" evidence="8">
    <location>
        <position position="86"/>
    </location>
</feature>
<name>D3SMX1_THEAH</name>
<comment type="similarity">
    <text evidence="9">Belongs to the glycosyltransferase group 1 family.</text>
</comment>
<dbReference type="Proteomes" id="UP000002043">
    <property type="component" value="Chromosome"/>
</dbReference>
<evidence type="ECO:0000256" key="7">
    <source>
        <dbReference type="PIRSR" id="PIRSR639901-1"/>
    </source>
</evidence>
<dbReference type="PANTHER" id="PTHR42755">
    <property type="entry name" value="3-DEOXY-MANNO-OCTULOSONATE CYTIDYLYLTRANSFERASE"/>
    <property type="match status" value="1"/>
</dbReference>
<dbReference type="HOGENOM" id="CLU_036146_2_0_0"/>
<comment type="subcellular location">
    <subcellularLocation>
        <location evidence="9">Cell inner membrane</location>
    </subcellularLocation>
</comment>
<dbReference type="STRING" id="638303.Thal_1472"/>
<dbReference type="GO" id="GO:0009244">
    <property type="term" value="P:lipopolysaccharide core region biosynthetic process"/>
    <property type="evidence" value="ECO:0007669"/>
    <property type="project" value="UniProtKB-UniRule"/>
</dbReference>
<evidence type="ECO:0000256" key="3">
    <source>
        <dbReference type="ARBA" id="ARBA00019077"/>
    </source>
</evidence>
<dbReference type="OrthoDB" id="9789797at2"/>
<dbReference type="UniPathway" id="UPA00958"/>
<evidence type="ECO:0000256" key="8">
    <source>
        <dbReference type="PIRSR" id="PIRSR639901-2"/>
    </source>
</evidence>
<organism evidence="11 12">
    <name type="scientific">Thermocrinis albus (strain DSM 14484 / JCM 11386 / HI 11/12)</name>
    <dbReference type="NCBI Taxonomy" id="638303"/>
    <lineage>
        <taxon>Bacteria</taxon>
        <taxon>Pseudomonadati</taxon>
        <taxon>Aquificota</taxon>
        <taxon>Aquificia</taxon>
        <taxon>Aquificales</taxon>
        <taxon>Aquificaceae</taxon>
        <taxon>Thermocrinis</taxon>
    </lineage>
</organism>
<evidence type="ECO:0000256" key="2">
    <source>
        <dbReference type="ARBA" id="ARBA00012621"/>
    </source>
</evidence>
<evidence type="ECO:0000256" key="6">
    <source>
        <dbReference type="ARBA" id="ARBA00049183"/>
    </source>
</evidence>
<sequence length="342" mass="39464">MSGSVEESTLWFHCASVGEFNTAKPILKELVRRYKVVLTYFSPRAKSYLESQKDYYHQLRRLPVDLPWTVRRLEESIKPKAIVVVEREFWPCFLTFTRSKKILINAYAKGGFWERLMAKKFHLVLCRTDQDTEIYTSYGVRALTCGNLKLVMEKEDREVLLQLPEGRIWVAGSLHPEEFSIIASAFRILREEMKDLRLIAVPRHVSQAEKLLTFFRGFRVVLRTQHSSKDWDVMVVDTLGELRGLYRYGHVAFVGGTFCKKGGHNLLEPVYAGVPVVFGPYTQKVKDLEDFLVTEGAGFKVRSLHELIHTLRALLTGSMTFRIPNMSSLAEEIRSCYLSQLM</sequence>
<reference evidence="12" key="1">
    <citation type="journal article" date="2010" name="Stand. Genomic Sci.">
        <title>Complete genome sequence of Thermocrinis albus type strain (HI 11/12T).</title>
        <authorList>
            <person name="Wirth R."/>
            <person name="Sikorski J."/>
            <person name="Brambilla E."/>
            <person name="Misra M."/>
            <person name="Lapidus A."/>
            <person name="Copeland A."/>
            <person name="Nolan M."/>
            <person name="Lucas S."/>
            <person name="Chen F."/>
            <person name="Tice H."/>
            <person name="Cheng J.F."/>
            <person name="Han C."/>
            <person name="Detter J.C."/>
            <person name="Tapia R."/>
            <person name="Bruce D."/>
            <person name="Goodwin L."/>
            <person name="Pitluck S."/>
            <person name="Pati A."/>
            <person name="Anderson I."/>
            <person name="Ivanova N."/>
            <person name="Mavromatis K."/>
            <person name="Mikhailova N."/>
            <person name="Chen A."/>
            <person name="Palaniappan K."/>
            <person name="Bilek Y."/>
            <person name="Hader T."/>
            <person name="Land M."/>
            <person name="Hauser L."/>
            <person name="Chang Y.J."/>
            <person name="Jeffries C.D."/>
            <person name="Tindall B.J."/>
            <person name="Rohde M."/>
            <person name="Goker M."/>
            <person name="Bristow J."/>
            <person name="Eisen J.A."/>
            <person name="Markowitz V."/>
            <person name="Hugenholtz P."/>
            <person name="Kyrpides N.C."/>
            <person name="Klenk H.P."/>
        </authorList>
    </citation>
    <scope>NUCLEOTIDE SEQUENCE [LARGE SCALE GENOMIC DNA]</scope>
    <source>
        <strain evidence="12">DSM 14484 / JCM 11386 / HI 11/12</strain>
    </source>
</reference>
<dbReference type="InterPro" id="IPR038107">
    <property type="entry name" value="Glycos_transf_N_sf"/>
</dbReference>
<evidence type="ECO:0000259" key="10">
    <source>
        <dbReference type="Pfam" id="PF04413"/>
    </source>
</evidence>
<dbReference type="InterPro" id="IPR007507">
    <property type="entry name" value="Glycos_transf_N"/>
</dbReference>
<feature type="site" description="Transition state stabilizer" evidence="8">
    <location>
        <position position="149"/>
    </location>
</feature>
<dbReference type="InterPro" id="IPR039901">
    <property type="entry name" value="Kdotransferase"/>
</dbReference>
<keyword evidence="9" id="KW-0472">Membrane</keyword>
<comment type="pathway">
    <text evidence="1 9">Bacterial outer membrane biogenesis; LPS core biosynthesis.</text>
</comment>
<comment type="catalytic activity">
    <reaction evidence="6 9">
        <text>lipid IVA (E. coli) + CMP-3-deoxy-beta-D-manno-octulosonate = alpha-Kdo-(2-&gt;6)-lipid IVA (E. coli) + CMP + H(+)</text>
        <dbReference type="Rhea" id="RHEA:28066"/>
        <dbReference type="ChEBI" id="CHEBI:15378"/>
        <dbReference type="ChEBI" id="CHEBI:58603"/>
        <dbReference type="ChEBI" id="CHEBI:60364"/>
        <dbReference type="ChEBI" id="CHEBI:60377"/>
        <dbReference type="ChEBI" id="CHEBI:85987"/>
        <dbReference type="EC" id="2.4.99.12"/>
    </reaction>
</comment>
<keyword evidence="9" id="KW-0997">Cell inner membrane</keyword>
<proteinExistence type="inferred from homology"/>
<dbReference type="CAZy" id="GT30">
    <property type="family name" value="Glycosyltransferase Family 30"/>
</dbReference>
<evidence type="ECO:0000256" key="9">
    <source>
        <dbReference type="RuleBase" id="RU365103"/>
    </source>
</evidence>
<evidence type="ECO:0000256" key="5">
    <source>
        <dbReference type="ARBA" id="ARBA00031445"/>
    </source>
</evidence>
<dbReference type="eggNOG" id="COG1519">
    <property type="taxonomic scope" value="Bacteria"/>
</dbReference>
<dbReference type="PANTHER" id="PTHR42755:SF1">
    <property type="entry name" value="3-DEOXY-D-MANNO-OCTULOSONIC ACID TRANSFERASE, MITOCHONDRIAL-RELATED"/>
    <property type="match status" value="1"/>
</dbReference>